<proteinExistence type="predicted"/>
<dbReference type="AlphaFoldDB" id="A0A060CGS5"/>
<evidence type="ECO:0000313" key="1">
    <source>
        <dbReference type="EMBL" id="AIA94384.1"/>
    </source>
</evidence>
<reference evidence="1" key="1">
    <citation type="journal article" date="2013" name="Environ. Microbiol.">
        <title>Seasonally variable intestinal metagenomes of the red palm weevil (Rhynchophorus ferrugineus).</title>
        <authorList>
            <person name="Jia S."/>
            <person name="Zhang X."/>
            <person name="Zhang G."/>
            <person name="Yin A."/>
            <person name="Zhang S."/>
            <person name="Li F."/>
            <person name="Wang L."/>
            <person name="Zhao D."/>
            <person name="Yun Q."/>
            <person name="Tala"/>
            <person name="Wang J."/>
            <person name="Sun G."/>
            <person name="Baabdullah M."/>
            <person name="Yu X."/>
            <person name="Hu S."/>
            <person name="Al-Mssallem I.S."/>
            <person name="Yu J."/>
        </authorList>
    </citation>
    <scope>NUCLEOTIDE SEQUENCE</scope>
</reference>
<protein>
    <submittedName>
        <fullName evidence="1">CAZy families CBM32 protein</fullName>
    </submittedName>
</protein>
<name>A0A060CGS5_9PSEU</name>
<organism evidence="1">
    <name type="scientific">uncultured Amycolatopsis sp</name>
    <dbReference type="NCBI Taxonomy" id="335379"/>
    <lineage>
        <taxon>Bacteria</taxon>
        <taxon>Bacillati</taxon>
        <taxon>Actinomycetota</taxon>
        <taxon>Actinomycetes</taxon>
        <taxon>Pseudonocardiales</taxon>
        <taxon>Pseudonocardiaceae</taxon>
        <taxon>Amycolatopsis</taxon>
        <taxon>environmental samples</taxon>
    </lineage>
</organism>
<dbReference type="InterPro" id="IPR029052">
    <property type="entry name" value="Metallo-depent_PP-like"/>
</dbReference>
<dbReference type="EMBL" id="KF127031">
    <property type="protein sequence ID" value="AIA94384.1"/>
    <property type="molecule type" value="Genomic_DNA"/>
</dbReference>
<accession>A0A060CGS5</accession>
<dbReference type="Gene3D" id="3.60.21.10">
    <property type="match status" value="1"/>
</dbReference>
<sequence>NAPEAVGFWRVAQQFGADVALAGHDHDYERFAQMDNSGRIRSDGIQSFVAGASGKTLYGKHRNVGGSRYFRGDRFGVLRLSLRPNGWTWQYRDLTGRILDAGYRSCH</sequence>
<feature type="non-terminal residue" evidence="1">
    <location>
        <position position="1"/>
    </location>
</feature>
<dbReference type="SUPFAM" id="SSF56300">
    <property type="entry name" value="Metallo-dependent phosphatases"/>
    <property type="match status" value="1"/>
</dbReference>